<feature type="transmembrane region" description="Helical" evidence="2">
    <location>
        <begin position="300"/>
        <end position="324"/>
    </location>
</feature>
<accession>A0A316UQM1</accession>
<dbReference type="AlphaFoldDB" id="A0A316UQM1"/>
<reference evidence="3 4" key="1">
    <citation type="journal article" date="2018" name="Mol. Biol. Evol.">
        <title>Broad Genomic Sampling Reveals a Smut Pathogenic Ancestry of the Fungal Clade Ustilaginomycotina.</title>
        <authorList>
            <person name="Kijpornyongpan T."/>
            <person name="Mondo S.J."/>
            <person name="Barry K."/>
            <person name="Sandor L."/>
            <person name="Lee J."/>
            <person name="Lipzen A."/>
            <person name="Pangilinan J."/>
            <person name="LaButti K."/>
            <person name="Hainaut M."/>
            <person name="Henrissat B."/>
            <person name="Grigoriev I.V."/>
            <person name="Spatafora J.W."/>
            <person name="Aime M.C."/>
        </authorList>
    </citation>
    <scope>NUCLEOTIDE SEQUENCE [LARGE SCALE GENOMIC DNA]</scope>
    <source>
        <strain evidence="3 4">MCA 5214</strain>
    </source>
</reference>
<dbReference type="OrthoDB" id="3366645at2759"/>
<keyword evidence="2" id="KW-0472">Membrane</keyword>
<feature type="region of interest" description="Disordered" evidence="1">
    <location>
        <begin position="234"/>
        <end position="285"/>
    </location>
</feature>
<feature type="region of interest" description="Disordered" evidence="1">
    <location>
        <begin position="134"/>
        <end position="222"/>
    </location>
</feature>
<feature type="compositionally biased region" description="Low complexity" evidence="1">
    <location>
        <begin position="7"/>
        <end position="42"/>
    </location>
</feature>
<organism evidence="3 4">
    <name type="scientific">Jaminaea rosea</name>
    <dbReference type="NCBI Taxonomy" id="1569628"/>
    <lineage>
        <taxon>Eukaryota</taxon>
        <taxon>Fungi</taxon>
        <taxon>Dikarya</taxon>
        <taxon>Basidiomycota</taxon>
        <taxon>Ustilaginomycotina</taxon>
        <taxon>Exobasidiomycetes</taxon>
        <taxon>Microstromatales</taxon>
        <taxon>Microstromatales incertae sedis</taxon>
        <taxon>Jaminaea</taxon>
    </lineage>
</organism>
<proteinExistence type="predicted"/>
<evidence type="ECO:0000313" key="3">
    <source>
        <dbReference type="EMBL" id="PWN26163.1"/>
    </source>
</evidence>
<keyword evidence="2" id="KW-1133">Transmembrane helix</keyword>
<feature type="compositionally biased region" description="Low complexity" evidence="1">
    <location>
        <begin position="57"/>
        <end position="71"/>
    </location>
</feature>
<evidence type="ECO:0000313" key="4">
    <source>
        <dbReference type="Proteomes" id="UP000245884"/>
    </source>
</evidence>
<feature type="region of interest" description="Disordered" evidence="1">
    <location>
        <begin position="1"/>
        <end position="101"/>
    </location>
</feature>
<gene>
    <name evidence="3" type="ORF">BDZ90DRAFT_233305</name>
</gene>
<evidence type="ECO:0000256" key="1">
    <source>
        <dbReference type="SAM" id="MobiDB-lite"/>
    </source>
</evidence>
<feature type="compositionally biased region" description="Acidic residues" evidence="1">
    <location>
        <begin position="164"/>
        <end position="173"/>
    </location>
</feature>
<feature type="compositionally biased region" description="Acidic residues" evidence="1">
    <location>
        <begin position="263"/>
        <end position="274"/>
    </location>
</feature>
<name>A0A316UQM1_9BASI</name>
<evidence type="ECO:0000256" key="2">
    <source>
        <dbReference type="SAM" id="Phobius"/>
    </source>
</evidence>
<dbReference type="GeneID" id="37028407"/>
<dbReference type="RefSeq" id="XP_025360775.1">
    <property type="nucleotide sequence ID" value="XM_025506584.1"/>
</dbReference>
<keyword evidence="2" id="KW-0812">Transmembrane</keyword>
<dbReference type="EMBL" id="KZ819672">
    <property type="protein sequence ID" value="PWN26163.1"/>
    <property type="molecule type" value="Genomic_DNA"/>
</dbReference>
<dbReference type="Proteomes" id="UP000245884">
    <property type="component" value="Unassembled WGS sequence"/>
</dbReference>
<keyword evidence="4" id="KW-1185">Reference proteome</keyword>
<protein>
    <submittedName>
        <fullName evidence="3">Uncharacterized protein</fullName>
    </submittedName>
</protein>
<sequence>MNAQLDASATPSSSGSTSRSLSSAQMITVPSSSSSSSPTIPIIRPPPSPSTHRRQRSGSAVSASSSTSGSARPGQQRRISSSGHVPRRSIAHGPAALGIHDGNSLLFDADETGAAGQWDDVNLDTVDDAAAAAAAKGSRRRGGSLFRGWSGLGKGRATSIEERREDEEEEEESIGMKQYEPTSSASLPPPPASAARSSEAEESAAAGRRYSQAQPWSNDEEDDERLLFAQTGAGEDDAQPLSNGHSLSAHKPTLPSSHIYEDYGSDEDEGDEEDALRHGGGGRSAQGKLRFEALTRAEKMSYAATTVVVLGLSIVAIAIGVDWIDWPGDGIGKD</sequence>